<accession>A0A1G2SYF5</accession>
<keyword evidence="1" id="KW-1133">Transmembrane helix</keyword>
<name>A0A1G2SYF5_9BACT</name>
<gene>
    <name evidence="2" type="ORF">A2838_00300</name>
</gene>
<dbReference type="AlphaFoldDB" id="A0A1G2SYF5"/>
<dbReference type="Proteomes" id="UP000178107">
    <property type="component" value="Unassembled WGS sequence"/>
</dbReference>
<reference evidence="2 3" key="1">
    <citation type="journal article" date="2016" name="Nat. Commun.">
        <title>Thousands of microbial genomes shed light on interconnected biogeochemical processes in an aquifer system.</title>
        <authorList>
            <person name="Anantharaman K."/>
            <person name="Brown C.T."/>
            <person name="Hug L.A."/>
            <person name="Sharon I."/>
            <person name="Castelle C.J."/>
            <person name="Probst A.J."/>
            <person name="Thomas B.C."/>
            <person name="Singh A."/>
            <person name="Wilkins M.J."/>
            <person name="Karaoz U."/>
            <person name="Brodie E.L."/>
            <person name="Williams K.H."/>
            <person name="Hubbard S.S."/>
            <person name="Banfield J.F."/>
        </authorList>
    </citation>
    <scope>NUCLEOTIDE SEQUENCE [LARGE SCALE GENOMIC DNA]</scope>
</reference>
<sequence>MDRKLAQEIIDELAPYRRNTGAVWGIEHDFVDKIPNSRIGVSFYEMDHEQIEDFLNADDKEKFDMAYWAERYREKVASRHGFYIGISVGIIITIIFFSVVLSG</sequence>
<evidence type="ECO:0000256" key="1">
    <source>
        <dbReference type="SAM" id="Phobius"/>
    </source>
</evidence>
<dbReference type="EMBL" id="MHVH01000006">
    <property type="protein sequence ID" value="OHA90066.1"/>
    <property type="molecule type" value="Genomic_DNA"/>
</dbReference>
<keyword evidence="1" id="KW-0472">Membrane</keyword>
<feature type="transmembrane region" description="Helical" evidence="1">
    <location>
        <begin position="81"/>
        <end position="101"/>
    </location>
</feature>
<comment type="caution">
    <text evidence="2">The sequence shown here is derived from an EMBL/GenBank/DDBJ whole genome shotgun (WGS) entry which is preliminary data.</text>
</comment>
<protein>
    <submittedName>
        <fullName evidence="2">Uncharacterized protein</fullName>
    </submittedName>
</protein>
<keyword evidence="1" id="KW-0812">Transmembrane</keyword>
<evidence type="ECO:0000313" key="2">
    <source>
        <dbReference type="EMBL" id="OHA90066.1"/>
    </source>
</evidence>
<organism evidence="2 3">
    <name type="scientific">Candidatus Zambryskibacteria bacterium RIFCSPHIGHO2_01_FULL_46_25</name>
    <dbReference type="NCBI Taxonomy" id="1802738"/>
    <lineage>
        <taxon>Bacteria</taxon>
        <taxon>Candidatus Zambryskiibacteriota</taxon>
    </lineage>
</organism>
<proteinExistence type="predicted"/>
<evidence type="ECO:0000313" key="3">
    <source>
        <dbReference type="Proteomes" id="UP000178107"/>
    </source>
</evidence>